<feature type="compositionally biased region" description="Acidic residues" evidence="6">
    <location>
        <begin position="191"/>
        <end position="204"/>
    </location>
</feature>
<dbReference type="PANTHER" id="PTHR33284">
    <property type="entry name" value="RIBOSOMAL PROTEIN L25/GLN-TRNA SYNTHETASE, ANTI-CODON-BINDING DOMAIN-CONTAINING PROTEIN"/>
    <property type="match status" value="1"/>
</dbReference>
<dbReference type="Pfam" id="PF01386">
    <property type="entry name" value="Ribosomal_L25p"/>
    <property type="match status" value="1"/>
</dbReference>
<evidence type="ECO:0000256" key="6">
    <source>
        <dbReference type="SAM" id="MobiDB-lite"/>
    </source>
</evidence>
<accession>A0A347ZT84</accession>
<dbReference type="RefSeq" id="WP_116224061.1">
    <property type="nucleotide sequence ID" value="NZ_AP018437.1"/>
</dbReference>
<feature type="region of interest" description="Disordered" evidence="6">
    <location>
        <begin position="191"/>
        <end position="217"/>
    </location>
</feature>
<proteinExistence type="inferred from homology"/>
<dbReference type="InterPro" id="IPR001021">
    <property type="entry name" value="Ribosomal_bL25_long"/>
</dbReference>
<dbReference type="CDD" id="cd00495">
    <property type="entry name" value="Ribosomal_L25_TL5_CTC"/>
    <property type="match status" value="1"/>
</dbReference>
<dbReference type="NCBIfam" id="TIGR00731">
    <property type="entry name" value="bL25_bact_ctc"/>
    <property type="match status" value="1"/>
</dbReference>
<evidence type="ECO:0000256" key="4">
    <source>
        <dbReference type="ARBA" id="ARBA00023274"/>
    </source>
</evidence>
<dbReference type="Proteomes" id="UP000256388">
    <property type="component" value="Unassembled WGS sequence"/>
</dbReference>
<dbReference type="HAMAP" id="MF_01334">
    <property type="entry name" value="Ribosomal_bL25_CTC"/>
    <property type="match status" value="1"/>
</dbReference>
<dbReference type="EMBL" id="QUMS01000001">
    <property type="protein sequence ID" value="REG10910.1"/>
    <property type="molecule type" value="Genomic_DNA"/>
</dbReference>
<comment type="subunit">
    <text evidence="5">Part of the 50S ribosomal subunit; part of the 5S rRNA/L5/L18/L25 subcomplex. Contacts the 5S rRNA. Binds to the 5S rRNA independently of L5 and L18.</text>
</comment>
<dbReference type="InterPro" id="IPR029751">
    <property type="entry name" value="Ribosomal_L25_dom"/>
</dbReference>
<protein>
    <recommendedName>
        <fullName evidence="5">Large ribosomal subunit protein bL25</fullName>
    </recommendedName>
    <alternativeName>
        <fullName evidence="5">General stress protein CTC</fullName>
    </alternativeName>
</protein>
<keyword evidence="3 5" id="KW-0689">Ribosomal protein</keyword>
<gene>
    <name evidence="5" type="primary">rplY</name>
    <name evidence="5" type="synonym">ctc</name>
    <name evidence="9" type="ORF">DFR64_0778</name>
</gene>
<evidence type="ECO:0000256" key="3">
    <source>
        <dbReference type="ARBA" id="ARBA00022980"/>
    </source>
</evidence>
<keyword evidence="10" id="KW-1185">Reference proteome</keyword>
<comment type="caution">
    <text evidence="9">The sequence shown here is derived from an EMBL/GenBank/DDBJ whole genome shotgun (WGS) entry which is preliminary data.</text>
</comment>
<dbReference type="Gene3D" id="2.170.120.20">
    <property type="entry name" value="Ribosomal protein L25, beta domain"/>
    <property type="match status" value="1"/>
</dbReference>
<comment type="function">
    <text evidence="5">This is one of the proteins that binds to the 5S RNA in the ribosome where it forms part of the central protuberance.</text>
</comment>
<evidence type="ECO:0000256" key="2">
    <source>
        <dbReference type="ARBA" id="ARBA00022884"/>
    </source>
</evidence>
<name>A0A347ZT84_9CHLR</name>
<evidence type="ECO:0000256" key="1">
    <source>
        <dbReference type="ARBA" id="ARBA00022730"/>
    </source>
</evidence>
<evidence type="ECO:0000259" key="7">
    <source>
        <dbReference type="Pfam" id="PF01386"/>
    </source>
</evidence>
<dbReference type="InterPro" id="IPR020056">
    <property type="entry name" value="Rbsml_bL25/Gln-tRNA_synth_N"/>
</dbReference>
<dbReference type="AlphaFoldDB" id="A0A347ZT84"/>
<keyword evidence="2 5" id="KW-0694">RNA-binding</keyword>
<dbReference type="InterPro" id="IPR011035">
    <property type="entry name" value="Ribosomal_bL25/Gln-tRNA_synth"/>
</dbReference>
<dbReference type="GO" id="GO:0003735">
    <property type="term" value="F:structural constituent of ribosome"/>
    <property type="evidence" value="ECO:0007669"/>
    <property type="project" value="InterPro"/>
</dbReference>
<organism evidence="9 10">
    <name type="scientific">Pelolinea submarina</name>
    <dbReference type="NCBI Taxonomy" id="913107"/>
    <lineage>
        <taxon>Bacteria</taxon>
        <taxon>Bacillati</taxon>
        <taxon>Chloroflexota</taxon>
        <taxon>Anaerolineae</taxon>
        <taxon>Anaerolineales</taxon>
        <taxon>Anaerolineaceae</taxon>
        <taxon>Pelolinea</taxon>
    </lineage>
</organism>
<feature type="domain" description="Large ribosomal subunit protein bL25 beta" evidence="8">
    <location>
        <begin position="99"/>
        <end position="182"/>
    </location>
</feature>
<dbReference type="Pfam" id="PF14693">
    <property type="entry name" value="Ribosomal_TL5_C"/>
    <property type="match status" value="1"/>
</dbReference>
<dbReference type="GO" id="GO:0006412">
    <property type="term" value="P:translation"/>
    <property type="evidence" value="ECO:0007669"/>
    <property type="project" value="UniProtKB-UniRule"/>
</dbReference>
<dbReference type="PANTHER" id="PTHR33284:SF1">
    <property type="entry name" value="RIBOSOMAL PROTEIN L25_GLN-TRNA SYNTHETASE, ANTI-CODON-BINDING DOMAIN-CONTAINING PROTEIN"/>
    <property type="match status" value="1"/>
</dbReference>
<dbReference type="SUPFAM" id="SSF50715">
    <property type="entry name" value="Ribosomal protein L25-like"/>
    <property type="match status" value="1"/>
</dbReference>
<keyword evidence="1 5" id="KW-0699">rRNA-binding</keyword>
<evidence type="ECO:0000256" key="5">
    <source>
        <dbReference type="HAMAP-Rule" id="MF_01334"/>
    </source>
</evidence>
<keyword evidence="4 5" id="KW-0687">Ribonucleoprotein</keyword>
<feature type="compositionally biased region" description="Basic and acidic residues" evidence="6">
    <location>
        <begin position="205"/>
        <end position="217"/>
    </location>
</feature>
<dbReference type="Gene3D" id="2.40.240.10">
    <property type="entry name" value="Ribosomal Protein L25, Chain P"/>
    <property type="match status" value="1"/>
</dbReference>
<feature type="domain" description="Large ribosomal subunit protein bL25 L25" evidence="7">
    <location>
        <begin position="6"/>
        <end position="91"/>
    </location>
</feature>
<evidence type="ECO:0000313" key="9">
    <source>
        <dbReference type="EMBL" id="REG10910.1"/>
    </source>
</evidence>
<reference evidence="9 10" key="1">
    <citation type="submission" date="2018-08" db="EMBL/GenBank/DDBJ databases">
        <title>Genomic Encyclopedia of Type Strains, Phase IV (KMG-IV): sequencing the most valuable type-strain genomes for metagenomic binning, comparative biology and taxonomic classification.</title>
        <authorList>
            <person name="Goeker M."/>
        </authorList>
    </citation>
    <scope>NUCLEOTIDE SEQUENCE [LARGE SCALE GENOMIC DNA]</scope>
    <source>
        <strain evidence="9 10">DSM 23923</strain>
    </source>
</reference>
<sequence length="217" mass="24251">MEKVILEAEKRELVGKKVSRLRKEGKIPAVVYGRDYEATPITLDLRNTTNTLAKVSSSTILTLVLDGKEQSTLIREIQKDYIRNEILHIDFLAVSSKEKLRTNVSISLFGEAPALEEFDALLVNGIENIEVECYPQDLPESIEIDLSVLKELGDAIYVKDIPAPANVEFLTDGEELVVIATAQKEEAVEEEEEIAEVTGEGEPEVIEHGKKEEEEEE</sequence>
<dbReference type="InterPro" id="IPR037121">
    <property type="entry name" value="Ribosomal_bL25_C"/>
</dbReference>
<comment type="similarity">
    <text evidence="5">Belongs to the bacterial ribosomal protein bL25 family. CTC subfamily.</text>
</comment>
<evidence type="ECO:0000313" key="10">
    <source>
        <dbReference type="Proteomes" id="UP000256388"/>
    </source>
</evidence>
<dbReference type="InterPro" id="IPR020057">
    <property type="entry name" value="Ribosomal_bL25_b-dom"/>
</dbReference>
<dbReference type="GO" id="GO:0008097">
    <property type="term" value="F:5S rRNA binding"/>
    <property type="evidence" value="ECO:0007669"/>
    <property type="project" value="InterPro"/>
</dbReference>
<evidence type="ECO:0000259" key="8">
    <source>
        <dbReference type="Pfam" id="PF14693"/>
    </source>
</evidence>
<dbReference type="InterPro" id="IPR020930">
    <property type="entry name" value="Ribosomal_uL5_bac-type"/>
</dbReference>
<dbReference type="GO" id="GO:0022625">
    <property type="term" value="C:cytosolic large ribosomal subunit"/>
    <property type="evidence" value="ECO:0007669"/>
    <property type="project" value="TreeGrafter"/>
</dbReference>
<dbReference type="OrthoDB" id="9790002at2"/>